<organism evidence="1 2">
    <name type="scientific">Rhizophagus irregularis</name>
    <dbReference type="NCBI Taxonomy" id="588596"/>
    <lineage>
        <taxon>Eukaryota</taxon>
        <taxon>Fungi</taxon>
        <taxon>Fungi incertae sedis</taxon>
        <taxon>Mucoromycota</taxon>
        <taxon>Glomeromycotina</taxon>
        <taxon>Glomeromycetes</taxon>
        <taxon>Glomerales</taxon>
        <taxon>Glomeraceae</taxon>
        <taxon>Rhizophagus</taxon>
    </lineage>
</organism>
<dbReference type="AlphaFoldDB" id="A0A916EL53"/>
<comment type="caution">
    <text evidence="1">The sequence shown here is derived from an EMBL/GenBank/DDBJ whole genome shotgun (WGS) entry which is preliminary data.</text>
</comment>
<dbReference type="EMBL" id="CAGKOT010000104">
    <property type="protein sequence ID" value="CAB5395827.1"/>
    <property type="molecule type" value="Genomic_DNA"/>
</dbReference>
<proteinExistence type="predicted"/>
<sequence length="91" mass="10384">MNKCWNSNPNNRPNVTEVGKSISLLLNSIYVAENNEIEIQFEEAEEFRKAILLSIEDYQATTHPQAIYISRLLNPLTKDLNSECLDCAILN</sequence>
<reference evidence="1" key="1">
    <citation type="submission" date="2020-05" db="EMBL/GenBank/DDBJ databases">
        <authorList>
            <person name="Rincon C."/>
            <person name="Sanders R I."/>
            <person name="Robbins C."/>
            <person name="Chaturvedi A."/>
        </authorList>
    </citation>
    <scope>NUCLEOTIDE SEQUENCE</scope>
    <source>
        <strain evidence="1">CHB12</strain>
    </source>
</reference>
<dbReference type="OrthoDB" id="6718656at2759"/>
<protein>
    <recommendedName>
        <fullName evidence="3">Serine-threonine/tyrosine-protein kinase catalytic domain-containing protein</fullName>
    </recommendedName>
</protein>
<dbReference type="Proteomes" id="UP000684084">
    <property type="component" value="Unassembled WGS sequence"/>
</dbReference>
<evidence type="ECO:0000313" key="1">
    <source>
        <dbReference type="EMBL" id="CAB5395827.1"/>
    </source>
</evidence>
<gene>
    <name evidence="1" type="ORF">CHRIB12_LOCUS24037</name>
</gene>
<name>A0A916EL53_9GLOM</name>
<accession>A0A916EL53</accession>
<evidence type="ECO:0000313" key="2">
    <source>
        <dbReference type="Proteomes" id="UP000684084"/>
    </source>
</evidence>
<evidence type="ECO:0008006" key="3">
    <source>
        <dbReference type="Google" id="ProtNLM"/>
    </source>
</evidence>